<geneLocation type="plasmid" evidence="1">
    <name>pBMB0558</name>
</geneLocation>
<reference evidence="1" key="1">
    <citation type="journal article" date="2010" name="J. Biol. Chem.">
        <title>Genome-wide Screening Reveals the Genetic Determinants of an Antibiotic Insecticide in Bacillus thuringiensis.</title>
        <authorList>
            <person name="Liu X.Y."/>
            <person name="Ruan L.F."/>
            <person name="Hu Z.F."/>
            <person name="Peng D.H."/>
            <person name="Cao S.Y."/>
            <person name="Yu Z.N."/>
            <person name="Liu Y."/>
            <person name="Zheng J.S."/>
            <person name="Sun M."/>
        </authorList>
    </citation>
    <scope>NUCLEOTIDE SEQUENCE</scope>
    <source>
        <strain evidence="1">CT-43</strain>
        <plasmid evidence="1">pBMB0558</plasmid>
    </source>
</reference>
<dbReference type="AlphaFoldDB" id="E7CGF4"/>
<proteinExistence type="predicted"/>
<protein>
    <submittedName>
        <fullName evidence="1">Uncharacterized protein</fullName>
    </submittedName>
</protein>
<dbReference type="EMBL" id="HM037272">
    <property type="protein sequence ID" value="ADU03093.1"/>
    <property type="molecule type" value="Genomic_DNA"/>
</dbReference>
<evidence type="ECO:0000313" key="1">
    <source>
        <dbReference type="EMBL" id="ADU03093.1"/>
    </source>
</evidence>
<keyword evidence="1" id="KW-0614">Plasmid</keyword>
<organism evidence="1">
    <name type="scientific">Bacillus thuringiensis serovar chinensis CT-43</name>
    <dbReference type="NCBI Taxonomy" id="541229"/>
    <lineage>
        <taxon>Bacteria</taxon>
        <taxon>Bacillati</taxon>
        <taxon>Bacillota</taxon>
        <taxon>Bacilli</taxon>
        <taxon>Bacillales</taxon>
        <taxon>Bacillaceae</taxon>
        <taxon>Bacillus</taxon>
        <taxon>Bacillus cereus group</taxon>
    </lineage>
</organism>
<sequence>MNEYDTSGKCDVQVEYVGNFRRQLKSASITILDSNNKAINH</sequence>
<name>E7CGF4_BACTU</name>
<accession>E7CGF4</accession>
<gene>
    <name evidence="1" type="ORF">pBMB0558_00135</name>
</gene>